<dbReference type="OrthoDB" id="3771266at2"/>
<dbReference type="Pfam" id="PF12697">
    <property type="entry name" value="Abhydrolase_6"/>
    <property type="match status" value="1"/>
</dbReference>
<dbReference type="RefSeq" id="WP_133873916.1">
    <property type="nucleotide sequence ID" value="NZ_BOMD01000054.1"/>
</dbReference>
<dbReference type="Gene3D" id="3.40.50.1820">
    <property type="entry name" value="alpha/beta hydrolase"/>
    <property type="match status" value="1"/>
</dbReference>
<feature type="domain" description="AB hydrolase-1" evidence="1">
    <location>
        <begin position="23"/>
        <end position="265"/>
    </location>
</feature>
<evidence type="ECO:0000313" key="2">
    <source>
        <dbReference type="EMBL" id="TDO39615.1"/>
    </source>
</evidence>
<accession>A0A4R6JY05</accession>
<organism evidence="2 3">
    <name type="scientific">Paractinoplanes brasiliensis</name>
    <dbReference type="NCBI Taxonomy" id="52695"/>
    <lineage>
        <taxon>Bacteria</taxon>
        <taxon>Bacillati</taxon>
        <taxon>Actinomycetota</taxon>
        <taxon>Actinomycetes</taxon>
        <taxon>Micromonosporales</taxon>
        <taxon>Micromonosporaceae</taxon>
        <taxon>Paractinoplanes</taxon>
    </lineage>
</organism>
<dbReference type="EMBL" id="SNWR01000001">
    <property type="protein sequence ID" value="TDO39615.1"/>
    <property type="molecule type" value="Genomic_DNA"/>
</dbReference>
<keyword evidence="3" id="KW-1185">Reference proteome</keyword>
<evidence type="ECO:0000313" key="3">
    <source>
        <dbReference type="Proteomes" id="UP000294901"/>
    </source>
</evidence>
<gene>
    <name evidence="2" type="ORF">C8E87_3306</name>
</gene>
<protein>
    <submittedName>
        <fullName evidence="2">Pimeloyl-ACP methyl ester carboxylesterase</fullName>
    </submittedName>
</protein>
<dbReference type="PANTHER" id="PTHR46438">
    <property type="entry name" value="ALPHA/BETA-HYDROLASES SUPERFAMILY PROTEIN"/>
    <property type="match status" value="1"/>
</dbReference>
<comment type="caution">
    <text evidence="2">The sequence shown here is derived from an EMBL/GenBank/DDBJ whole genome shotgun (WGS) entry which is preliminary data.</text>
</comment>
<dbReference type="Proteomes" id="UP000294901">
    <property type="component" value="Unassembled WGS sequence"/>
</dbReference>
<dbReference type="InterPro" id="IPR000639">
    <property type="entry name" value="Epox_hydrolase-like"/>
</dbReference>
<proteinExistence type="predicted"/>
<reference evidence="2 3" key="1">
    <citation type="submission" date="2019-03" db="EMBL/GenBank/DDBJ databases">
        <title>Sequencing the genomes of 1000 actinobacteria strains.</title>
        <authorList>
            <person name="Klenk H.-P."/>
        </authorList>
    </citation>
    <scope>NUCLEOTIDE SEQUENCE [LARGE SCALE GENOMIC DNA]</scope>
    <source>
        <strain evidence="2 3">DSM 43805</strain>
    </source>
</reference>
<dbReference type="InterPro" id="IPR000073">
    <property type="entry name" value="AB_hydrolase_1"/>
</dbReference>
<sequence>MTEFLTVDGGTIAYELTGAGPLVVLAHGMGDSRDAYRFVVPQLVAAGYRVANVDIRGSGESSAAWPSYSRTDIAGDLIAVVRHLGGPAVLVGHSISGGAVTIAAAQAPDLVEGIVELTPFTRAQAIKPADIRVKSYRSGMTRLLMTNVLGSVKWWHRYLDAAFPGRKPADWDSQLQRNATSLAEPGRMKALQKMGRTTPADAAAQLANVRCPVLIVEGSLDPDWADPRAEGEAIVAELPTGLGKLEVIEGAGHYPHTQYPEETVAVLLPFLKAYARA</sequence>
<dbReference type="InterPro" id="IPR029058">
    <property type="entry name" value="AB_hydrolase_fold"/>
</dbReference>
<dbReference type="PRINTS" id="PR00412">
    <property type="entry name" value="EPOXHYDRLASE"/>
</dbReference>
<evidence type="ECO:0000259" key="1">
    <source>
        <dbReference type="Pfam" id="PF12697"/>
    </source>
</evidence>
<dbReference type="PANTHER" id="PTHR46438:SF11">
    <property type="entry name" value="LIPASE-RELATED"/>
    <property type="match status" value="1"/>
</dbReference>
<dbReference type="AlphaFoldDB" id="A0A4R6JY05"/>
<name>A0A4R6JY05_9ACTN</name>
<dbReference type="SUPFAM" id="SSF53474">
    <property type="entry name" value="alpha/beta-Hydrolases"/>
    <property type="match status" value="1"/>
</dbReference>
<dbReference type="GO" id="GO:0003824">
    <property type="term" value="F:catalytic activity"/>
    <property type="evidence" value="ECO:0007669"/>
    <property type="project" value="InterPro"/>
</dbReference>